<sequence length="210" mass="22164">MLLGGVSTAGLASVATTSNASADTVTVKAGDTTWGLAQEHNSTVDQIVKDNKLADGGKLIYVGQKLAINEVKDNSQQAVAQQSQSQTQPQQANATAANNTGNYQASQGYSAPQGQASNYTGNSYSSNQANYTSGVSGNEAAAKAWIAARESGGNYNARNGQYIGKYQLSSSYLGGDYSPANQERVADNYVAQRYGSWSNAQAFWQNNGWY</sequence>
<proteinExistence type="predicted"/>
<dbReference type="Pfam" id="PF01476">
    <property type="entry name" value="LysM"/>
    <property type="match status" value="1"/>
</dbReference>
<name>A0A0R2GS28_9LACO</name>
<feature type="region of interest" description="Disordered" evidence="1">
    <location>
        <begin position="77"/>
        <end position="116"/>
    </location>
</feature>
<evidence type="ECO:0000313" key="4">
    <source>
        <dbReference type="Proteomes" id="UP000051639"/>
    </source>
</evidence>
<feature type="compositionally biased region" description="Low complexity" evidence="1">
    <location>
        <begin position="77"/>
        <end position="105"/>
    </location>
</feature>
<dbReference type="Proteomes" id="UP000051639">
    <property type="component" value="Unassembled WGS sequence"/>
</dbReference>
<feature type="compositionally biased region" description="Polar residues" evidence="1">
    <location>
        <begin position="106"/>
        <end position="116"/>
    </location>
</feature>
<evidence type="ECO:0000313" key="3">
    <source>
        <dbReference type="EMBL" id="KRN43666.1"/>
    </source>
</evidence>
<accession>A0A0R2GS28</accession>
<dbReference type="CDD" id="cd00118">
    <property type="entry name" value="LysM"/>
    <property type="match status" value="1"/>
</dbReference>
<organism evidence="3 4">
    <name type="scientific">Limosilactobacillus ingluviei</name>
    <dbReference type="NCBI Taxonomy" id="148604"/>
    <lineage>
        <taxon>Bacteria</taxon>
        <taxon>Bacillati</taxon>
        <taxon>Bacillota</taxon>
        <taxon>Bacilli</taxon>
        <taxon>Lactobacillales</taxon>
        <taxon>Lactobacillaceae</taxon>
        <taxon>Limosilactobacillus</taxon>
    </lineage>
</organism>
<comment type="caution">
    <text evidence="3">The sequence shown here is derived from an EMBL/GenBank/DDBJ whole genome shotgun (WGS) entry which is preliminary data.</text>
</comment>
<dbReference type="SMART" id="SM00257">
    <property type="entry name" value="LysM"/>
    <property type="match status" value="1"/>
</dbReference>
<dbReference type="SUPFAM" id="SSF54106">
    <property type="entry name" value="LysM domain"/>
    <property type="match status" value="1"/>
</dbReference>
<gene>
    <name evidence="3" type="ORF">IV41_GL001471</name>
</gene>
<evidence type="ECO:0000256" key="1">
    <source>
        <dbReference type="SAM" id="MobiDB-lite"/>
    </source>
</evidence>
<evidence type="ECO:0000259" key="2">
    <source>
        <dbReference type="PROSITE" id="PS51782"/>
    </source>
</evidence>
<dbReference type="PATRIC" id="fig|148604.4.peg.1510"/>
<dbReference type="InterPro" id="IPR018392">
    <property type="entry name" value="LysM"/>
</dbReference>
<dbReference type="PROSITE" id="PS51782">
    <property type="entry name" value="LYSM"/>
    <property type="match status" value="1"/>
</dbReference>
<feature type="domain" description="LysM" evidence="2">
    <location>
        <begin position="23"/>
        <end position="68"/>
    </location>
</feature>
<protein>
    <submittedName>
        <fullName evidence="3">Peptidoglycan-binding protein</fullName>
    </submittedName>
</protein>
<dbReference type="EMBL" id="JQBA01000042">
    <property type="protein sequence ID" value="KRN43666.1"/>
    <property type="molecule type" value="Genomic_DNA"/>
</dbReference>
<keyword evidence="4" id="KW-1185">Reference proteome</keyword>
<dbReference type="AlphaFoldDB" id="A0A0R2GS28"/>
<reference evidence="3 4" key="1">
    <citation type="journal article" date="2015" name="Genome Announc.">
        <title>Expanding the biotechnology potential of lactobacilli through comparative genomics of 213 strains and associated genera.</title>
        <authorList>
            <person name="Sun Z."/>
            <person name="Harris H.M."/>
            <person name="McCann A."/>
            <person name="Guo C."/>
            <person name="Argimon S."/>
            <person name="Zhang W."/>
            <person name="Yang X."/>
            <person name="Jeffery I.B."/>
            <person name="Cooney J.C."/>
            <person name="Kagawa T.F."/>
            <person name="Liu W."/>
            <person name="Song Y."/>
            <person name="Salvetti E."/>
            <person name="Wrobel A."/>
            <person name="Rasinkangas P."/>
            <person name="Parkhill J."/>
            <person name="Rea M.C."/>
            <person name="O'Sullivan O."/>
            <person name="Ritari J."/>
            <person name="Douillard F.P."/>
            <person name="Paul Ross R."/>
            <person name="Yang R."/>
            <person name="Briner A.E."/>
            <person name="Felis G.E."/>
            <person name="de Vos W.M."/>
            <person name="Barrangou R."/>
            <person name="Klaenhammer T.R."/>
            <person name="Caufield P.W."/>
            <person name="Cui Y."/>
            <person name="Zhang H."/>
            <person name="O'Toole P.W."/>
        </authorList>
    </citation>
    <scope>NUCLEOTIDE SEQUENCE [LARGE SCALE GENOMIC DNA]</scope>
    <source>
        <strain evidence="3 4">DSM 14792</strain>
    </source>
</reference>
<dbReference type="Gene3D" id="3.10.350.10">
    <property type="entry name" value="LysM domain"/>
    <property type="match status" value="1"/>
</dbReference>
<dbReference type="InterPro" id="IPR036779">
    <property type="entry name" value="LysM_dom_sf"/>
</dbReference>